<evidence type="ECO:0000313" key="2">
    <source>
        <dbReference type="Proteomes" id="UP001146120"/>
    </source>
</evidence>
<sequence>MQAAYQEEAKLVAHRWSLHAVQAVAHHHSIIVRRVFTELGLPVESSVNTQVVAFGFGAPFDFAGYGFFDRRFSTPATNPLFDRVEAGDTLLLLALRHHDPSTAIELVKLNASLTCPNAVGETPVQLLFHRLATVRLHERQKSIPDTGSPIRDAYNREQTKQTLAKQKEYIALFALVDEAVSRYHSELRAHVHKELTAVYEKFAPDRLAKIPIQLQEFEFMELVLLETVQRKYLETEPSQ</sequence>
<protein>
    <submittedName>
        <fullName evidence="1">Uncharacterized protein</fullName>
    </submittedName>
</protein>
<reference evidence="1" key="2">
    <citation type="journal article" date="2023" name="Microbiol Resour">
        <title>Decontamination and Annotation of the Draft Genome Sequence of the Oomycete Lagenidium giganteum ARSEF 373.</title>
        <authorList>
            <person name="Morgan W.R."/>
            <person name="Tartar A."/>
        </authorList>
    </citation>
    <scope>NUCLEOTIDE SEQUENCE</scope>
    <source>
        <strain evidence="1">ARSEF 373</strain>
    </source>
</reference>
<accession>A0AAV2ZJU8</accession>
<name>A0AAV2ZJU8_9STRA</name>
<gene>
    <name evidence="1" type="ORF">N0F65_006865</name>
</gene>
<organism evidence="1 2">
    <name type="scientific">Lagenidium giganteum</name>
    <dbReference type="NCBI Taxonomy" id="4803"/>
    <lineage>
        <taxon>Eukaryota</taxon>
        <taxon>Sar</taxon>
        <taxon>Stramenopiles</taxon>
        <taxon>Oomycota</taxon>
        <taxon>Peronosporomycetes</taxon>
        <taxon>Pythiales</taxon>
        <taxon>Pythiaceae</taxon>
    </lineage>
</organism>
<comment type="caution">
    <text evidence="1">The sequence shown here is derived from an EMBL/GenBank/DDBJ whole genome shotgun (WGS) entry which is preliminary data.</text>
</comment>
<reference evidence="1" key="1">
    <citation type="submission" date="2022-11" db="EMBL/GenBank/DDBJ databases">
        <authorList>
            <person name="Morgan W.R."/>
            <person name="Tartar A."/>
        </authorList>
    </citation>
    <scope>NUCLEOTIDE SEQUENCE</scope>
    <source>
        <strain evidence="1">ARSEF 373</strain>
    </source>
</reference>
<dbReference type="Proteomes" id="UP001146120">
    <property type="component" value="Unassembled WGS sequence"/>
</dbReference>
<keyword evidence="2" id="KW-1185">Reference proteome</keyword>
<dbReference type="EMBL" id="DAKRPA010000004">
    <property type="protein sequence ID" value="DBA04863.1"/>
    <property type="molecule type" value="Genomic_DNA"/>
</dbReference>
<dbReference type="AlphaFoldDB" id="A0AAV2ZJU8"/>
<evidence type="ECO:0000313" key="1">
    <source>
        <dbReference type="EMBL" id="DBA04863.1"/>
    </source>
</evidence>
<proteinExistence type="predicted"/>